<keyword evidence="2" id="KW-0812">Transmembrane</keyword>
<dbReference type="EMBL" id="JAIQCJ010002574">
    <property type="protein sequence ID" value="KAJ8775736.1"/>
    <property type="molecule type" value="Genomic_DNA"/>
</dbReference>
<feature type="transmembrane region" description="Helical" evidence="2">
    <location>
        <begin position="94"/>
        <end position="114"/>
    </location>
</feature>
<comment type="caution">
    <text evidence="3">The sequence shown here is derived from an EMBL/GenBank/DDBJ whole genome shotgun (WGS) entry which is preliminary data.</text>
</comment>
<evidence type="ECO:0000256" key="2">
    <source>
        <dbReference type="SAM" id="Phobius"/>
    </source>
</evidence>
<organism evidence="3 4">
    <name type="scientific">Eschrichtius robustus</name>
    <name type="common">California gray whale</name>
    <name type="synonym">Eschrichtius gibbosus</name>
    <dbReference type="NCBI Taxonomy" id="9764"/>
    <lineage>
        <taxon>Eukaryota</taxon>
        <taxon>Metazoa</taxon>
        <taxon>Chordata</taxon>
        <taxon>Craniata</taxon>
        <taxon>Vertebrata</taxon>
        <taxon>Euteleostomi</taxon>
        <taxon>Mammalia</taxon>
        <taxon>Eutheria</taxon>
        <taxon>Laurasiatheria</taxon>
        <taxon>Artiodactyla</taxon>
        <taxon>Whippomorpha</taxon>
        <taxon>Cetacea</taxon>
        <taxon>Mysticeti</taxon>
        <taxon>Eschrichtiidae</taxon>
        <taxon>Eschrichtius</taxon>
    </lineage>
</organism>
<keyword evidence="2" id="KW-0472">Membrane</keyword>
<gene>
    <name evidence="3" type="ORF">J1605_016134</name>
</gene>
<evidence type="ECO:0000313" key="3">
    <source>
        <dbReference type="EMBL" id="KAJ8775736.1"/>
    </source>
</evidence>
<dbReference type="AlphaFoldDB" id="A0AB34G7Q0"/>
<keyword evidence="2" id="KW-1133">Transmembrane helix</keyword>
<name>A0AB34G7Q0_ESCRO</name>
<evidence type="ECO:0000256" key="1">
    <source>
        <dbReference type="SAM" id="MobiDB-lite"/>
    </source>
</evidence>
<accession>A0AB34G7Q0</accession>
<proteinExistence type="predicted"/>
<reference evidence="3 4" key="1">
    <citation type="submission" date="2022-11" db="EMBL/GenBank/DDBJ databases">
        <title>Whole genome sequence of Eschrichtius robustus ER-17-0199.</title>
        <authorList>
            <person name="Bruniche-Olsen A."/>
            <person name="Black A.N."/>
            <person name="Fields C.J."/>
            <person name="Walden K."/>
            <person name="Dewoody J.A."/>
        </authorList>
    </citation>
    <scope>NUCLEOTIDE SEQUENCE [LARGE SCALE GENOMIC DNA]</scope>
    <source>
        <strain evidence="3">ER-17-0199</strain>
        <tissue evidence="3">Blubber</tissue>
    </source>
</reference>
<evidence type="ECO:0000313" key="4">
    <source>
        <dbReference type="Proteomes" id="UP001159641"/>
    </source>
</evidence>
<dbReference type="Proteomes" id="UP001159641">
    <property type="component" value="Unassembled WGS sequence"/>
</dbReference>
<keyword evidence="4" id="KW-1185">Reference proteome</keyword>
<protein>
    <submittedName>
        <fullName evidence="3">Uncharacterized protein</fullName>
    </submittedName>
</protein>
<sequence>MGGNPLTRGQPFPWHTANQPPCPDSGKGPADLPRPTFRDDRSHVASHGQVPFCIPTGVGLHGQHWKIGIGLWLLQICVCVCSPHISDPWVPSTLLWLLTFSMPVLFCCLCSAVLQGRG</sequence>
<feature type="region of interest" description="Disordered" evidence="1">
    <location>
        <begin position="1"/>
        <end position="43"/>
    </location>
</feature>